<keyword evidence="2" id="KW-0238">DNA-binding</keyword>
<dbReference type="InterPro" id="IPR011051">
    <property type="entry name" value="RmlC_Cupin_sf"/>
</dbReference>
<evidence type="ECO:0000313" key="5">
    <source>
        <dbReference type="EMBL" id="MEJ2903811.1"/>
    </source>
</evidence>
<feature type="domain" description="HTH araC/xylS-type" evidence="4">
    <location>
        <begin position="187"/>
        <end position="285"/>
    </location>
</feature>
<dbReference type="Gene3D" id="1.10.10.60">
    <property type="entry name" value="Homeodomain-like"/>
    <property type="match status" value="2"/>
</dbReference>
<evidence type="ECO:0000256" key="2">
    <source>
        <dbReference type="ARBA" id="ARBA00023125"/>
    </source>
</evidence>
<dbReference type="PANTHER" id="PTHR43280:SF27">
    <property type="entry name" value="TRANSCRIPTIONAL REGULATOR MTLR"/>
    <property type="match status" value="1"/>
</dbReference>
<dbReference type="RefSeq" id="WP_172662164.1">
    <property type="nucleotide sequence ID" value="NZ_JABMKW010000018.1"/>
</dbReference>
<dbReference type="SUPFAM" id="SSF46689">
    <property type="entry name" value="Homeodomain-like"/>
    <property type="match status" value="2"/>
</dbReference>
<dbReference type="PROSITE" id="PS01124">
    <property type="entry name" value="HTH_ARAC_FAMILY_2"/>
    <property type="match status" value="1"/>
</dbReference>
<keyword evidence="1" id="KW-0805">Transcription regulation</keyword>
<name>A0ABU8NQA8_9SPHI</name>
<organism evidence="5 6">
    <name type="scientific">Pedobacter panaciterrae</name>
    <dbReference type="NCBI Taxonomy" id="363849"/>
    <lineage>
        <taxon>Bacteria</taxon>
        <taxon>Pseudomonadati</taxon>
        <taxon>Bacteroidota</taxon>
        <taxon>Sphingobacteriia</taxon>
        <taxon>Sphingobacteriales</taxon>
        <taxon>Sphingobacteriaceae</taxon>
        <taxon>Pedobacter</taxon>
    </lineage>
</organism>
<dbReference type="SUPFAM" id="SSF51182">
    <property type="entry name" value="RmlC-like cupins"/>
    <property type="match status" value="1"/>
</dbReference>
<dbReference type="PANTHER" id="PTHR43280">
    <property type="entry name" value="ARAC-FAMILY TRANSCRIPTIONAL REGULATOR"/>
    <property type="match status" value="1"/>
</dbReference>
<dbReference type="Proteomes" id="UP001378956">
    <property type="component" value="Unassembled WGS sequence"/>
</dbReference>
<dbReference type="InterPro" id="IPR020449">
    <property type="entry name" value="Tscrpt_reg_AraC-type_HTH"/>
</dbReference>
<dbReference type="PRINTS" id="PR00032">
    <property type="entry name" value="HTHARAC"/>
</dbReference>
<gene>
    <name evidence="5" type="ORF">WAE58_15300</name>
</gene>
<evidence type="ECO:0000256" key="1">
    <source>
        <dbReference type="ARBA" id="ARBA00023015"/>
    </source>
</evidence>
<evidence type="ECO:0000259" key="4">
    <source>
        <dbReference type="PROSITE" id="PS01124"/>
    </source>
</evidence>
<reference evidence="5 6" key="1">
    <citation type="submission" date="2024-03" db="EMBL/GenBank/DDBJ databases">
        <title>Sequence of Lycoming College Course Isolates.</title>
        <authorList>
            <person name="Plotts O."/>
            <person name="Newman J."/>
        </authorList>
    </citation>
    <scope>NUCLEOTIDE SEQUENCE [LARGE SCALE GENOMIC DNA]</scope>
    <source>
        <strain evidence="5 6">CJB-3</strain>
    </source>
</reference>
<dbReference type="InterPro" id="IPR009057">
    <property type="entry name" value="Homeodomain-like_sf"/>
</dbReference>
<dbReference type="Pfam" id="PF12833">
    <property type="entry name" value="HTH_18"/>
    <property type="match status" value="1"/>
</dbReference>
<comment type="caution">
    <text evidence="5">The sequence shown here is derived from an EMBL/GenBank/DDBJ whole genome shotgun (WGS) entry which is preliminary data.</text>
</comment>
<keyword evidence="3" id="KW-0804">Transcription</keyword>
<dbReference type="SMART" id="SM00342">
    <property type="entry name" value="HTH_ARAC"/>
    <property type="match status" value="1"/>
</dbReference>
<sequence length="297" mass="34595">MTHVIPKSPISQSKVYVVKEIYAPYFDPTFHSHPEFQLNCVLEGEGSRFVGNNITSFKAMDMVLIGPHLPHVWRNENKYFEKDSTLSTRVIVVYFHKDFFGEALRLKDEMGQIDRLFQKSERGLEIIGKTKVVVSKMMRELLELDGMDGVIQLLKILNVLAKSNDYHFVTHNYLISSNTEAETTRMNKVYGHVMRNFKHTISAEEVASLINMTRTSFSRYFKARVNKSFSDFLKEIRIESACKLLKEGKMNIDQIGYECGFQTLSNFNKQFKKVIGKQPNQYRNEYQKVAAESYRYF</sequence>
<dbReference type="EMBL" id="JBBEUB010000005">
    <property type="protein sequence ID" value="MEJ2903811.1"/>
    <property type="molecule type" value="Genomic_DNA"/>
</dbReference>
<accession>A0ABU8NQA8</accession>
<dbReference type="InterPro" id="IPR018060">
    <property type="entry name" value="HTH_AraC"/>
</dbReference>
<dbReference type="InterPro" id="IPR014710">
    <property type="entry name" value="RmlC-like_jellyroll"/>
</dbReference>
<protein>
    <submittedName>
        <fullName evidence="5">AraC family transcriptional regulator</fullName>
    </submittedName>
</protein>
<evidence type="ECO:0000313" key="6">
    <source>
        <dbReference type="Proteomes" id="UP001378956"/>
    </source>
</evidence>
<proteinExistence type="predicted"/>
<keyword evidence="6" id="KW-1185">Reference proteome</keyword>
<evidence type="ECO:0000256" key="3">
    <source>
        <dbReference type="ARBA" id="ARBA00023163"/>
    </source>
</evidence>
<dbReference type="Gene3D" id="2.60.120.10">
    <property type="entry name" value="Jelly Rolls"/>
    <property type="match status" value="1"/>
</dbReference>